<organism evidence="1 2">
    <name type="scientific">Candidatus Uhrbacteria bacterium GW2011_GWF2_39_13</name>
    <dbReference type="NCBI Taxonomy" id="1618995"/>
    <lineage>
        <taxon>Bacteria</taxon>
        <taxon>Candidatus Uhriibacteriota</taxon>
    </lineage>
</organism>
<sequence>MSDKSNKTVQKTAELVARLQASFGVKKVGEGEQDPDLKYVIYARKSTDVTEKQERSIGEPDRRM</sequence>
<dbReference type="EMBL" id="LBWG01000039">
    <property type="protein sequence ID" value="KKR03077.1"/>
    <property type="molecule type" value="Genomic_DNA"/>
</dbReference>
<comment type="caution">
    <text evidence="1">The sequence shown here is derived from an EMBL/GenBank/DDBJ whole genome shotgun (WGS) entry which is preliminary data.</text>
</comment>
<accession>A0A0G0QN00</accession>
<name>A0A0G0QN00_9BACT</name>
<protein>
    <submittedName>
        <fullName evidence="1">Uncharacterized protein</fullName>
    </submittedName>
</protein>
<evidence type="ECO:0000313" key="1">
    <source>
        <dbReference type="EMBL" id="KKR03077.1"/>
    </source>
</evidence>
<gene>
    <name evidence="1" type="ORF">UT30_C0039G0001</name>
</gene>
<dbReference type="Proteomes" id="UP000033935">
    <property type="component" value="Unassembled WGS sequence"/>
</dbReference>
<evidence type="ECO:0000313" key="2">
    <source>
        <dbReference type="Proteomes" id="UP000033935"/>
    </source>
</evidence>
<dbReference type="AlphaFoldDB" id="A0A0G0QN00"/>
<proteinExistence type="predicted"/>
<reference evidence="1 2" key="1">
    <citation type="journal article" date="2015" name="Nature">
        <title>rRNA introns, odd ribosomes, and small enigmatic genomes across a large radiation of phyla.</title>
        <authorList>
            <person name="Brown C.T."/>
            <person name="Hug L.A."/>
            <person name="Thomas B.C."/>
            <person name="Sharon I."/>
            <person name="Castelle C.J."/>
            <person name="Singh A."/>
            <person name="Wilkins M.J."/>
            <person name="Williams K.H."/>
            <person name="Banfield J.F."/>
        </authorList>
    </citation>
    <scope>NUCLEOTIDE SEQUENCE [LARGE SCALE GENOMIC DNA]</scope>
</reference>